<reference evidence="2 3" key="1">
    <citation type="submission" date="2017-05" db="EMBL/GenBank/DDBJ databases">
        <title>Complete genome sequence of Streptomyces sp. SCSIO 03032 revealed the diverse biosynthetic pathways for its bioactive secondary metabolites.</title>
        <authorList>
            <person name="Ma L."/>
            <person name="Zhu Y."/>
            <person name="Zhang W."/>
            <person name="Zhang G."/>
            <person name="Tian X."/>
            <person name="Zhang S."/>
            <person name="Zhang C."/>
        </authorList>
    </citation>
    <scope>NUCLEOTIDE SEQUENCE [LARGE SCALE GENOMIC DNA]</scope>
    <source>
        <strain evidence="2 3">SCSIO 03032</strain>
    </source>
</reference>
<dbReference type="KEGG" id="smao:CAG99_10360"/>
<gene>
    <name evidence="2" type="ORF">CAG99_10360</name>
</gene>
<keyword evidence="1" id="KW-1133">Transmembrane helix</keyword>
<proteinExistence type="predicted"/>
<dbReference type="AlphaFoldDB" id="A0A1W7CWL7"/>
<name>A0A1W7CWL7_9ACTN</name>
<accession>A0A1W7CWL7</accession>
<keyword evidence="1" id="KW-0472">Membrane</keyword>
<keyword evidence="1" id="KW-0812">Transmembrane</keyword>
<evidence type="ECO:0000256" key="1">
    <source>
        <dbReference type="SAM" id="Phobius"/>
    </source>
</evidence>
<evidence type="ECO:0000313" key="2">
    <source>
        <dbReference type="EMBL" id="ARQ69213.1"/>
    </source>
</evidence>
<feature type="transmembrane region" description="Helical" evidence="1">
    <location>
        <begin position="32"/>
        <end position="50"/>
    </location>
</feature>
<evidence type="ECO:0000313" key="3">
    <source>
        <dbReference type="Proteomes" id="UP000194218"/>
    </source>
</evidence>
<protein>
    <submittedName>
        <fullName evidence="2">Uncharacterized protein</fullName>
    </submittedName>
</protein>
<dbReference type="Proteomes" id="UP000194218">
    <property type="component" value="Chromosome"/>
</dbReference>
<keyword evidence="3" id="KW-1185">Reference proteome</keyword>
<sequence>MCALVLVTVAIVGFTRLLTAMGFPVNPDLNDAGLRAVFAGVAVCMSIGAYESGKFEGMFGVDRREVRETTEAATRALDGRSILDSRLEGEPPVGQGRYRSAVWSAVREATPSMNRPMDADHTDRERYTVTTDDGKHPHCITVTSEIVRVEEDTIVPYALEYLTASWENGPC</sequence>
<organism evidence="2 3">
    <name type="scientific">Streptomyces marincola</name>
    <dbReference type="NCBI Taxonomy" id="2878388"/>
    <lineage>
        <taxon>Bacteria</taxon>
        <taxon>Bacillati</taxon>
        <taxon>Actinomycetota</taxon>
        <taxon>Actinomycetes</taxon>
        <taxon>Kitasatosporales</taxon>
        <taxon>Streptomycetaceae</taxon>
        <taxon>Streptomyces</taxon>
    </lineage>
</organism>
<dbReference type="EMBL" id="CP021121">
    <property type="protein sequence ID" value="ARQ69213.1"/>
    <property type="molecule type" value="Genomic_DNA"/>
</dbReference>